<reference evidence="3 4" key="1">
    <citation type="submission" date="2020-05" db="EMBL/GenBank/DDBJ databases">
        <title>Vigna angularis (adzuki bean) Var. LongXiaoDou No. 4 denovo assembly.</title>
        <authorList>
            <person name="Xiang H."/>
        </authorList>
    </citation>
    <scope>NUCLEOTIDE SEQUENCE [LARGE SCALE GENOMIC DNA]</scope>
    <source>
        <tissue evidence="3">Leaf</tissue>
    </source>
</reference>
<feature type="transmembrane region" description="Helical" evidence="2">
    <location>
        <begin position="268"/>
        <end position="286"/>
    </location>
</feature>
<accession>A0A8T0JU69</accession>
<keyword evidence="2" id="KW-1133">Transmembrane helix</keyword>
<feature type="transmembrane region" description="Helical" evidence="2">
    <location>
        <begin position="383"/>
        <end position="406"/>
    </location>
</feature>
<name>A0A8T0JU69_PHAAN</name>
<evidence type="ECO:0000256" key="1">
    <source>
        <dbReference type="SAM" id="MobiDB-lite"/>
    </source>
</evidence>
<evidence type="ECO:0000313" key="4">
    <source>
        <dbReference type="Proteomes" id="UP000743370"/>
    </source>
</evidence>
<gene>
    <name evidence="3" type="ORF">HKW66_Vig0150810</name>
</gene>
<keyword evidence="2" id="KW-0472">Membrane</keyword>
<protein>
    <submittedName>
        <fullName evidence="3">Polygalacturonase protein</fullName>
    </submittedName>
</protein>
<dbReference type="AlphaFoldDB" id="A0A8T0JU69"/>
<feature type="compositionally biased region" description="Low complexity" evidence="1">
    <location>
        <begin position="473"/>
        <end position="482"/>
    </location>
</feature>
<organism evidence="3 4">
    <name type="scientific">Phaseolus angularis</name>
    <name type="common">Azuki bean</name>
    <name type="synonym">Vigna angularis</name>
    <dbReference type="NCBI Taxonomy" id="3914"/>
    <lineage>
        <taxon>Eukaryota</taxon>
        <taxon>Viridiplantae</taxon>
        <taxon>Streptophyta</taxon>
        <taxon>Embryophyta</taxon>
        <taxon>Tracheophyta</taxon>
        <taxon>Spermatophyta</taxon>
        <taxon>Magnoliopsida</taxon>
        <taxon>eudicotyledons</taxon>
        <taxon>Gunneridae</taxon>
        <taxon>Pentapetalae</taxon>
        <taxon>rosids</taxon>
        <taxon>fabids</taxon>
        <taxon>Fabales</taxon>
        <taxon>Fabaceae</taxon>
        <taxon>Papilionoideae</taxon>
        <taxon>50 kb inversion clade</taxon>
        <taxon>NPAAA clade</taxon>
        <taxon>indigoferoid/millettioid clade</taxon>
        <taxon>Phaseoleae</taxon>
        <taxon>Vigna</taxon>
    </lineage>
</organism>
<keyword evidence="2" id="KW-0812">Transmembrane</keyword>
<feature type="region of interest" description="Disordered" evidence="1">
    <location>
        <begin position="473"/>
        <end position="495"/>
    </location>
</feature>
<dbReference type="EMBL" id="JABFOF010000008">
    <property type="protein sequence ID" value="KAG2384156.1"/>
    <property type="molecule type" value="Genomic_DNA"/>
</dbReference>
<sequence>MVVVMVEAFVINLVHYHGGSFWPHPFNADSVTSFFVDFTGYVSKAAQASRWRRARTRSKWVLYVGDYGAKGDGLHNDTEPMKCLPGSLGNRMFSRWIYKSCFSIWETFLIYPVDIGGPCRSKIILTFTGYPVADDYYQRCITSLSDTAARTAPCEDEETCKCFVLGLVGLVGNVNNLCEEKKQADIRCMDLRLAYTLFTEASDLVEVIDEKLTGIPWPLNSIEKLSGDRISWHLRERVPSILDFLHCAVSIFTFASQLLHLQSSRLDFSTFITLCHFAIPGFLAFSSSKSLIPKTKHFLGACDSHSLRVSPFPSLNLRVSSFPSSQPSRLDFSILTVLCHFSIPNSLEVADLAIGVFEELASCTRWNQSFTGATSSSRPPRRYYFGCVSFGWFGGVCLAIGVMHMVCFKICRINLDVPERYRSISEATLKRVSRLFGSFSILSSQGETRGIVRQQSSAAESFNPPMLKRNASTASDISSTASQGGPTLPGYTLEI</sequence>
<evidence type="ECO:0000313" key="3">
    <source>
        <dbReference type="EMBL" id="KAG2384156.1"/>
    </source>
</evidence>
<evidence type="ECO:0000256" key="2">
    <source>
        <dbReference type="SAM" id="Phobius"/>
    </source>
</evidence>
<dbReference type="Proteomes" id="UP000743370">
    <property type="component" value="Unassembled WGS sequence"/>
</dbReference>
<proteinExistence type="predicted"/>
<comment type="caution">
    <text evidence="3">The sequence shown here is derived from an EMBL/GenBank/DDBJ whole genome shotgun (WGS) entry which is preliminary data.</text>
</comment>